<dbReference type="Proteomes" id="UP001516023">
    <property type="component" value="Unassembled WGS sequence"/>
</dbReference>
<evidence type="ECO:0000259" key="1">
    <source>
        <dbReference type="Pfam" id="PF13460"/>
    </source>
</evidence>
<accession>A0ABD3PE00</accession>
<dbReference type="Pfam" id="PF13460">
    <property type="entry name" value="NAD_binding_10"/>
    <property type="match status" value="1"/>
</dbReference>
<reference evidence="2 3" key="1">
    <citation type="journal article" date="2020" name="G3 (Bethesda)">
        <title>Improved Reference Genome for Cyclotella cryptica CCMP332, a Model for Cell Wall Morphogenesis, Salinity Adaptation, and Lipid Production in Diatoms (Bacillariophyta).</title>
        <authorList>
            <person name="Roberts W.R."/>
            <person name="Downey K.M."/>
            <person name="Ruck E.C."/>
            <person name="Traller J.C."/>
            <person name="Alverson A.J."/>
        </authorList>
    </citation>
    <scope>NUCLEOTIDE SEQUENCE [LARGE SCALE GENOMIC DNA]</scope>
    <source>
        <strain evidence="2 3">CCMP332</strain>
    </source>
</reference>
<dbReference type="InterPro" id="IPR051604">
    <property type="entry name" value="Ergot_Alk_Oxidoreductase"/>
</dbReference>
<dbReference type="PANTHER" id="PTHR43162:SF1">
    <property type="entry name" value="PRESTALK A DIFFERENTIATION PROTEIN A"/>
    <property type="match status" value="1"/>
</dbReference>
<sequence>MKLDLSGLKATLGMGPQVGKVLILDGDNVVGFRIVNLLLKEGETPGVELRVGFRDLPNDDEVAEGWEGVERVKFVWEDEATYADALKHITTVFISTPTTPDFDTHFKTFLTACKKAKVHRFVKLSFYHALRSRAENPNKYFGDPEYLLSRDNFHDIPLVHQHALCDGDLIVGGVDCTILFASHLMSNVLEYQGSTLKEEHEFYGASGGKGVNYVSPNDVADIAARAILDPKTHKRQGYTLTGATPITDQEVATLFSTHLETSVTYVEKPLAFFTQNSAAFEKVKASGLEEENKFIKGDFERISGRKPESFADYLMKEDTMAPVEKKAFGHTITMVPKIEQEFPEQPHFITMVPKTEEETRAPTEAEPVAAQ</sequence>
<name>A0ABD3PE00_9STRA</name>
<dbReference type="EMBL" id="JABMIG020000197">
    <property type="protein sequence ID" value="KAL3786305.1"/>
    <property type="molecule type" value="Genomic_DNA"/>
</dbReference>
<protein>
    <recommendedName>
        <fullName evidence="1">NAD(P)-binding domain-containing protein</fullName>
    </recommendedName>
</protein>
<dbReference type="AlphaFoldDB" id="A0ABD3PE00"/>
<gene>
    <name evidence="2" type="ORF">HJC23_006585</name>
</gene>
<dbReference type="InterPro" id="IPR016040">
    <property type="entry name" value="NAD(P)-bd_dom"/>
</dbReference>
<keyword evidence="3" id="KW-1185">Reference proteome</keyword>
<organism evidence="2 3">
    <name type="scientific">Cyclotella cryptica</name>
    <dbReference type="NCBI Taxonomy" id="29204"/>
    <lineage>
        <taxon>Eukaryota</taxon>
        <taxon>Sar</taxon>
        <taxon>Stramenopiles</taxon>
        <taxon>Ochrophyta</taxon>
        <taxon>Bacillariophyta</taxon>
        <taxon>Coscinodiscophyceae</taxon>
        <taxon>Thalassiosirophycidae</taxon>
        <taxon>Stephanodiscales</taxon>
        <taxon>Stephanodiscaceae</taxon>
        <taxon>Cyclotella</taxon>
    </lineage>
</organism>
<dbReference type="Gene3D" id="3.90.25.10">
    <property type="entry name" value="UDP-galactose 4-epimerase, domain 1"/>
    <property type="match status" value="1"/>
</dbReference>
<proteinExistence type="predicted"/>
<dbReference type="Gene3D" id="3.40.50.720">
    <property type="entry name" value="NAD(P)-binding Rossmann-like Domain"/>
    <property type="match status" value="1"/>
</dbReference>
<feature type="domain" description="NAD(P)-binding" evidence="1">
    <location>
        <begin position="30"/>
        <end position="230"/>
    </location>
</feature>
<dbReference type="SUPFAM" id="SSF51735">
    <property type="entry name" value="NAD(P)-binding Rossmann-fold domains"/>
    <property type="match status" value="1"/>
</dbReference>
<comment type="caution">
    <text evidence="2">The sequence shown here is derived from an EMBL/GenBank/DDBJ whole genome shotgun (WGS) entry which is preliminary data.</text>
</comment>
<dbReference type="InterPro" id="IPR036291">
    <property type="entry name" value="NAD(P)-bd_dom_sf"/>
</dbReference>
<dbReference type="PANTHER" id="PTHR43162">
    <property type="match status" value="1"/>
</dbReference>
<evidence type="ECO:0000313" key="2">
    <source>
        <dbReference type="EMBL" id="KAL3786305.1"/>
    </source>
</evidence>
<evidence type="ECO:0000313" key="3">
    <source>
        <dbReference type="Proteomes" id="UP001516023"/>
    </source>
</evidence>